<gene>
    <name evidence="2" type="ORF">HAV22_15945</name>
</gene>
<dbReference type="RefSeq" id="WP_166860214.1">
    <property type="nucleotide sequence ID" value="NZ_JAAQOM010000009.1"/>
</dbReference>
<dbReference type="Proteomes" id="UP000716322">
    <property type="component" value="Unassembled WGS sequence"/>
</dbReference>
<evidence type="ECO:0000313" key="2">
    <source>
        <dbReference type="EMBL" id="NIA55129.1"/>
    </source>
</evidence>
<dbReference type="EMBL" id="JAAQOM010000009">
    <property type="protein sequence ID" value="NIA55129.1"/>
    <property type="molecule type" value="Genomic_DNA"/>
</dbReference>
<evidence type="ECO:0000313" key="3">
    <source>
        <dbReference type="Proteomes" id="UP000716322"/>
    </source>
</evidence>
<name>A0ABX0PCS3_9BURK</name>
<accession>A0ABX0PCS3</accession>
<comment type="caution">
    <text evidence="2">The sequence shown here is derived from an EMBL/GenBank/DDBJ whole genome shotgun (WGS) entry which is preliminary data.</text>
</comment>
<keyword evidence="3" id="KW-1185">Reference proteome</keyword>
<reference evidence="2 3" key="1">
    <citation type="submission" date="2020-03" db="EMBL/GenBank/DDBJ databases">
        <title>Genome sequence of strain Massilia sp. TW-1.</title>
        <authorList>
            <person name="Chaudhary D.K."/>
        </authorList>
    </citation>
    <scope>NUCLEOTIDE SEQUENCE [LARGE SCALE GENOMIC DNA]</scope>
    <source>
        <strain evidence="2 3">TW-1</strain>
    </source>
</reference>
<feature type="region of interest" description="Disordered" evidence="1">
    <location>
        <begin position="1"/>
        <end position="23"/>
    </location>
</feature>
<protein>
    <submittedName>
        <fullName evidence="2">Uncharacterized protein</fullName>
    </submittedName>
</protein>
<proteinExistence type="predicted"/>
<evidence type="ECO:0000256" key="1">
    <source>
        <dbReference type="SAM" id="MobiDB-lite"/>
    </source>
</evidence>
<organism evidence="2 3">
    <name type="scientific">Telluria antibiotica</name>
    <dbReference type="NCBI Taxonomy" id="2717319"/>
    <lineage>
        <taxon>Bacteria</taxon>
        <taxon>Pseudomonadati</taxon>
        <taxon>Pseudomonadota</taxon>
        <taxon>Betaproteobacteria</taxon>
        <taxon>Burkholderiales</taxon>
        <taxon>Oxalobacteraceae</taxon>
        <taxon>Telluria group</taxon>
        <taxon>Telluria</taxon>
    </lineage>
</organism>
<sequence length="84" mass="9787">MRPDITISTVDPGRVRRGPHRMAHPNGADVVDVLYQTERTGDFHRWRQPAVMHLADNRYHEQSLDLCCAMQHHDSCLLYLPPRK</sequence>